<evidence type="ECO:0000313" key="3">
    <source>
        <dbReference type="Proteomes" id="UP001497382"/>
    </source>
</evidence>
<protein>
    <submittedName>
        <fullName evidence="2">Uncharacterized protein</fullName>
    </submittedName>
</protein>
<organism evidence="2 3">
    <name type="scientific">Larinioides sclopetarius</name>
    <dbReference type="NCBI Taxonomy" id="280406"/>
    <lineage>
        <taxon>Eukaryota</taxon>
        <taxon>Metazoa</taxon>
        <taxon>Ecdysozoa</taxon>
        <taxon>Arthropoda</taxon>
        <taxon>Chelicerata</taxon>
        <taxon>Arachnida</taxon>
        <taxon>Araneae</taxon>
        <taxon>Araneomorphae</taxon>
        <taxon>Entelegynae</taxon>
        <taxon>Araneoidea</taxon>
        <taxon>Araneidae</taxon>
        <taxon>Larinioides</taxon>
    </lineage>
</organism>
<name>A0AAV2BT48_9ARAC</name>
<comment type="caution">
    <text evidence="2">The sequence shown here is derived from an EMBL/GenBank/DDBJ whole genome shotgun (WGS) entry which is preliminary data.</text>
</comment>
<keyword evidence="3" id="KW-1185">Reference proteome</keyword>
<dbReference type="EMBL" id="CAXIEN010000479">
    <property type="protein sequence ID" value="CAL1298890.1"/>
    <property type="molecule type" value="Genomic_DNA"/>
</dbReference>
<proteinExistence type="predicted"/>
<dbReference type="AlphaFoldDB" id="A0AAV2BT48"/>
<reference evidence="2 3" key="1">
    <citation type="submission" date="2024-04" db="EMBL/GenBank/DDBJ databases">
        <authorList>
            <person name="Rising A."/>
            <person name="Reimegard J."/>
            <person name="Sonavane S."/>
            <person name="Akerstrom W."/>
            <person name="Nylinder S."/>
            <person name="Hedman E."/>
            <person name="Kallberg Y."/>
        </authorList>
    </citation>
    <scope>NUCLEOTIDE SEQUENCE [LARGE SCALE GENOMIC DNA]</scope>
</reference>
<feature type="region of interest" description="Disordered" evidence="1">
    <location>
        <begin position="1"/>
        <end position="23"/>
    </location>
</feature>
<dbReference type="Proteomes" id="UP001497382">
    <property type="component" value="Unassembled WGS sequence"/>
</dbReference>
<evidence type="ECO:0000256" key="1">
    <source>
        <dbReference type="SAM" id="MobiDB-lite"/>
    </source>
</evidence>
<gene>
    <name evidence="2" type="ORF">LARSCL_LOCUS21040</name>
</gene>
<accession>A0AAV2BT48</accession>
<sequence length="46" mass="5621">MHLPMQSRMPLRSRIHKSQDRKMCETRELSENGRWSVEYISLQNFL</sequence>
<evidence type="ECO:0000313" key="2">
    <source>
        <dbReference type="EMBL" id="CAL1298890.1"/>
    </source>
</evidence>